<gene>
    <name evidence="7" type="ORF">GSMUA_185270.1</name>
</gene>
<dbReference type="EMBL" id="HG996468">
    <property type="protein sequence ID" value="CAG1852039.1"/>
    <property type="molecule type" value="Genomic_DNA"/>
</dbReference>
<keyword evidence="3" id="KW-0963">Cytoplasm</keyword>
<evidence type="ECO:0000256" key="2">
    <source>
        <dbReference type="ARBA" id="ARBA00004496"/>
    </source>
</evidence>
<keyword evidence="6" id="KW-0732">Signal</keyword>
<name>A0A8D7AMM2_MUSAM</name>
<evidence type="ECO:0000313" key="7">
    <source>
        <dbReference type="EMBL" id="CAG1852039.1"/>
    </source>
</evidence>
<proteinExistence type="predicted"/>
<sequence length="538" mass="60493">MGLSLSLLSWAWIRCLWTRTLGSTETKDVLARSISFGAKDIKMALRSLSFKPSDASNEAVSSVSDSTVTDVTELESKFAFENGVTDETKAELAFRCKSSMKLALPDPKLPHRLPQFSSPRPSNELDAAATKLQNVYKSYRTRRNLADCAVVVEELWWKALDFASLEHSSMSFFKVEKPETAVSRWARARTRAAKVGKGLSKDEKAQKLALQHWLEAIDPRHRYGHNLHCYYDVWFESESTQPFFYWLDVGDGREINLEKYPRSHLQNQRIQYLGPKEREAYEVMVKDGKLVYKVSGMPVSTTEGSKWIFVLSTSRVLYVGQQKKKGAFQHSSFLAGGATTAAGRLVATQGVLQAIWPYSGHYLPTEDNFKEFITFLENNDVDLSNVKRCSVDDDDYPSLEKRNDEIEADANKADALAVSTTVEVTEATEPSEDPRPDETMENRVDEVVASEFDKRISCRWTTAAGARIGCVRDYPPDLRSKALEQANLSPRVTPSPSGSRVPIPSPRPSPRVRLSPRLQYMGIPTPTVALTLPKHVRR</sequence>
<evidence type="ECO:0000256" key="3">
    <source>
        <dbReference type="ARBA" id="ARBA00022490"/>
    </source>
</evidence>
<accession>A0A8D7AMM2</accession>
<reference evidence="7" key="1">
    <citation type="submission" date="2021-03" db="EMBL/GenBank/DDBJ databases">
        <authorList>
            <consortium name="Genoscope - CEA"/>
            <person name="William W."/>
        </authorList>
    </citation>
    <scope>NUCLEOTIDE SEQUENCE</scope>
    <source>
        <strain evidence="7">Doubled-haploid Pahang</strain>
    </source>
</reference>
<feature type="region of interest" description="Disordered" evidence="5">
    <location>
        <begin position="421"/>
        <end position="440"/>
    </location>
</feature>
<dbReference type="PANTHER" id="PTHR31250:SF27">
    <property type="entry name" value="IQ DOMAIN-CONTAINING PROTEIN IQM5"/>
    <property type="match status" value="1"/>
</dbReference>
<feature type="signal peptide" evidence="6">
    <location>
        <begin position="1"/>
        <end position="22"/>
    </location>
</feature>
<organism evidence="7">
    <name type="scientific">Musa acuminata subsp. malaccensis</name>
    <name type="common">Wild banana</name>
    <name type="synonym">Musa malaccensis</name>
    <dbReference type="NCBI Taxonomy" id="214687"/>
    <lineage>
        <taxon>Eukaryota</taxon>
        <taxon>Viridiplantae</taxon>
        <taxon>Streptophyta</taxon>
        <taxon>Embryophyta</taxon>
        <taxon>Tracheophyta</taxon>
        <taxon>Spermatophyta</taxon>
        <taxon>Magnoliopsida</taxon>
        <taxon>Liliopsida</taxon>
        <taxon>Zingiberales</taxon>
        <taxon>Musaceae</taxon>
        <taxon>Musa</taxon>
    </lineage>
</organism>
<dbReference type="InterPro" id="IPR044159">
    <property type="entry name" value="IQM"/>
</dbReference>
<evidence type="ECO:0000256" key="5">
    <source>
        <dbReference type="SAM" id="MobiDB-lite"/>
    </source>
</evidence>
<feature type="region of interest" description="Disordered" evidence="5">
    <location>
        <begin position="485"/>
        <end position="514"/>
    </location>
</feature>
<evidence type="ECO:0000256" key="1">
    <source>
        <dbReference type="ARBA" id="ARBA00004123"/>
    </source>
</evidence>
<keyword evidence="4" id="KW-0539">Nucleus</keyword>
<protein>
    <submittedName>
        <fullName evidence="7">(wild Malaysian banana) hypothetical protein</fullName>
    </submittedName>
</protein>
<comment type="subcellular location">
    <subcellularLocation>
        <location evidence="2">Cytoplasm</location>
    </subcellularLocation>
    <subcellularLocation>
        <location evidence="1">Nucleus</location>
    </subcellularLocation>
</comment>
<dbReference type="GO" id="GO:0005634">
    <property type="term" value="C:nucleus"/>
    <property type="evidence" value="ECO:0007669"/>
    <property type="project" value="UniProtKB-SubCell"/>
</dbReference>
<dbReference type="AlphaFoldDB" id="A0A8D7AMM2"/>
<evidence type="ECO:0000256" key="4">
    <source>
        <dbReference type="ARBA" id="ARBA00023242"/>
    </source>
</evidence>
<dbReference type="PANTHER" id="PTHR31250">
    <property type="entry name" value="IQ DOMAIN-CONTAINING PROTEIN IQM3"/>
    <property type="match status" value="1"/>
</dbReference>
<feature type="chain" id="PRO_5034322550" evidence="6">
    <location>
        <begin position="23"/>
        <end position="538"/>
    </location>
</feature>
<dbReference type="GO" id="GO:0005737">
    <property type="term" value="C:cytoplasm"/>
    <property type="evidence" value="ECO:0007669"/>
    <property type="project" value="UniProtKB-SubCell"/>
</dbReference>
<evidence type="ECO:0000256" key="6">
    <source>
        <dbReference type="SAM" id="SignalP"/>
    </source>
</evidence>